<dbReference type="InterPro" id="IPR036249">
    <property type="entry name" value="Thioredoxin-like_sf"/>
</dbReference>
<dbReference type="Pfam" id="PF01494">
    <property type="entry name" value="FAD_binding_3"/>
    <property type="match status" value="1"/>
</dbReference>
<dbReference type="InterPro" id="IPR050641">
    <property type="entry name" value="RIFMO-like"/>
</dbReference>
<keyword evidence="4" id="KW-0560">Oxidoreductase</keyword>
<evidence type="ECO:0000313" key="9">
    <source>
        <dbReference type="Proteomes" id="UP000310066"/>
    </source>
</evidence>
<evidence type="ECO:0000256" key="4">
    <source>
        <dbReference type="ARBA" id="ARBA00023002"/>
    </source>
</evidence>
<dbReference type="AlphaFoldDB" id="A0A4U0V099"/>
<dbReference type="PANTHER" id="PTHR43004">
    <property type="entry name" value="TRK SYSTEM POTASSIUM UPTAKE PROTEIN"/>
    <property type="match status" value="1"/>
</dbReference>
<dbReference type="PRINTS" id="PR00420">
    <property type="entry name" value="RNGMNOXGNASE"/>
</dbReference>
<feature type="region of interest" description="Disordered" evidence="5">
    <location>
        <begin position="491"/>
        <end position="510"/>
    </location>
</feature>
<dbReference type="EMBL" id="NAJP01000025">
    <property type="protein sequence ID" value="TKA41980.1"/>
    <property type="molecule type" value="Genomic_DNA"/>
</dbReference>
<protein>
    <recommendedName>
        <fullName evidence="10">FAD-binding domain-containing protein</fullName>
    </recommendedName>
</protein>
<keyword evidence="3" id="KW-0274">FAD</keyword>
<evidence type="ECO:0000256" key="1">
    <source>
        <dbReference type="ARBA" id="ARBA00007801"/>
    </source>
</evidence>
<dbReference type="Gene3D" id="3.50.50.60">
    <property type="entry name" value="FAD/NAD(P)-binding domain"/>
    <property type="match status" value="1"/>
</dbReference>
<dbReference type="Gene3D" id="3.40.30.20">
    <property type="match status" value="1"/>
</dbReference>
<dbReference type="GO" id="GO:0071949">
    <property type="term" value="F:FAD binding"/>
    <property type="evidence" value="ECO:0007669"/>
    <property type="project" value="InterPro"/>
</dbReference>
<organism evidence="8 9">
    <name type="scientific">Friedmanniomyces endolithicus</name>
    <dbReference type="NCBI Taxonomy" id="329885"/>
    <lineage>
        <taxon>Eukaryota</taxon>
        <taxon>Fungi</taxon>
        <taxon>Dikarya</taxon>
        <taxon>Ascomycota</taxon>
        <taxon>Pezizomycotina</taxon>
        <taxon>Dothideomycetes</taxon>
        <taxon>Dothideomycetidae</taxon>
        <taxon>Mycosphaerellales</taxon>
        <taxon>Teratosphaeriaceae</taxon>
        <taxon>Friedmanniomyces</taxon>
    </lineage>
</organism>
<dbReference type="SUPFAM" id="SSF52833">
    <property type="entry name" value="Thioredoxin-like"/>
    <property type="match status" value="1"/>
</dbReference>
<evidence type="ECO:0000256" key="3">
    <source>
        <dbReference type="ARBA" id="ARBA00022827"/>
    </source>
</evidence>
<dbReference type="GO" id="GO:0016709">
    <property type="term" value="F:oxidoreductase activity, acting on paired donors, with incorporation or reduction of molecular oxygen, NAD(P)H as one donor, and incorporation of one atom of oxygen"/>
    <property type="evidence" value="ECO:0007669"/>
    <property type="project" value="UniProtKB-ARBA"/>
</dbReference>
<evidence type="ECO:0000259" key="6">
    <source>
        <dbReference type="Pfam" id="PF01494"/>
    </source>
</evidence>
<accession>A0A4U0V099</accession>
<dbReference type="Pfam" id="PF07976">
    <property type="entry name" value="Phe_hydrox_dim"/>
    <property type="match status" value="1"/>
</dbReference>
<gene>
    <name evidence="8" type="ORF">B0A54_06661</name>
</gene>
<dbReference type="Proteomes" id="UP000310066">
    <property type="component" value="Unassembled WGS sequence"/>
</dbReference>
<dbReference type="InterPro" id="IPR036188">
    <property type="entry name" value="FAD/NAD-bd_sf"/>
</dbReference>
<dbReference type="InterPro" id="IPR002938">
    <property type="entry name" value="FAD-bd"/>
</dbReference>
<evidence type="ECO:0000256" key="2">
    <source>
        <dbReference type="ARBA" id="ARBA00022630"/>
    </source>
</evidence>
<keyword evidence="2" id="KW-0285">Flavoprotein</keyword>
<dbReference type="CDD" id="cd02979">
    <property type="entry name" value="PHOX_C"/>
    <property type="match status" value="1"/>
</dbReference>
<evidence type="ECO:0000256" key="5">
    <source>
        <dbReference type="SAM" id="MobiDB-lite"/>
    </source>
</evidence>
<evidence type="ECO:0008006" key="10">
    <source>
        <dbReference type="Google" id="ProtNLM"/>
    </source>
</evidence>
<proteinExistence type="inferred from homology"/>
<dbReference type="PANTHER" id="PTHR43004:SF7">
    <property type="entry name" value="P-HYDROXYBENZOATE-M-HYDROXYLASE"/>
    <property type="match status" value="1"/>
</dbReference>
<reference evidence="8 9" key="1">
    <citation type="submission" date="2017-03" db="EMBL/GenBank/DDBJ databases">
        <title>Genomes of endolithic fungi from Antarctica.</title>
        <authorList>
            <person name="Coleine C."/>
            <person name="Masonjones S."/>
            <person name="Stajich J.E."/>
        </authorList>
    </citation>
    <scope>NUCLEOTIDE SEQUENCE [LARGE SCALE GENOMIC DNA]</scope>
    <source>
        <strain evidence="8 9">CCFEE 5311</strain>
    </source>
</reference>
<feature type="domain" description="FAD-binding" evidence="6">
    <location>
        <begin position="122"/>
        <end position="480"/>
    </location>
</feature>
<dbReference type="InterPro" id="IPR012941">
    <property type="entry name" value="Phe_hydrox_C_dim_dom"/>
</dbReference>
<evidence type="ECO:0000259" key="7">
    <source>
        <dbReference type="Pfam" id="PF07976"/>
    </source>
</evidence>
<evidence type="ECO:0000313" key="8">
    <source>
        <dbReference type="EMBL" id="TKA41980.1"/>
    </source>
</evidence>
<dbReference type="SUPFAM" id="SSF51905">
    <property type="entry name" value="FAD/NAD(P)-binding domain"/>
    <property type="match status" value="1"/>
</dbReference>
<feature type="domain" description="Phenol hydroxylase-like C-terminal dimerisation" evidence="7">
    <location>
        <begin position="532"/>
        <end position="744"/>
    </location>
</feature>
<comment type="similarity">
    <text evidence="1">Belongs to the PheA/TfdB FAD monooxygenase family.</text>
</comment>
<dbReference type="SUPFAM" id="SSF54373">
    <property type="entry name" value="FAD-linked reductases, C-terminal domain"/>
    <property type="match status" value="1"/>
</dbReference>
<dbReference type="OrthoDB" id="1716816at2759"/>
<comment type="caution">
    <text evidence="8">The sequence shown here is derived from an EMBL/GenBank/DDBJ whole genome shotgun (WGS) entry which is preliminary data.</text>
</comment>
<dbReference type="Gene3D" id="3.30.9.10">
    <property type="entry name" value="D-Amino Acid Oxidase, subunit A, domain 2"/>
    <property type="match status" value="1"/>
</dbReference>
<dbReference type="STRING" id="329885.A0A4U0V099"/>
<dbReference type="InterPro" id="IPR038220">
    <property type="entry name" value="PHOX_C_sf"/>
</dbReference>
<name>A0A4U0V099_9PEZI</name>
<sequence length="753" mass="83912">MRARGQVRPDPAPYRAAAPLATHGPSHVLYHMRDGGGLHHHLFGANSRQREKGSDGLHQLITEPLAVAMGLDAWFSFSFSLTTSIPSIQFLRTRFLSASFSFLNTSTTYLRPKFLTMSIERYDIVIVGAGPVGLLLSTCLARWGYKIKHIDMRPVPTVTGRADGIQPRSLDLLRNMGLKRAIMANEPAKVYEVAFWDPAENSKGIHRTGTWASCPKFIDARYPFTTLLHQGLIERVFISDLEQNGVKIQRPWRITGFSSDGVDKHHPVEVSIAHVDGDKEETIRAKYLFSGEGARSFVREQLKVGITHKGPIAHVWGVMDGVVRTNFPDIKMKCTIHSDAGSIMVIPREANMVRLYIQVASSTDADWDPRKTATTDQVQATAKKILAPYWIEWDRVEWYSVYPIGQGIADRYTLDERVFMGGDCCHTHSPKAGQGMNTAFLDAQNLAWKIHHVESGFADRSILKSYESERKLIAENLLNFDAQYAKLFSQRQPSAGEVGPASKHPTGDEKVDENEFIKMFKASCEFTSGYGVAYNENIFNWSNSHPAKSPLFLSEKAGSTTQRPGRILSPATVTRVADANVVHLEQEIPLNGSYRIYLFAGKPSVTKKAVDDFAANLNKKGSFFSSYTRPDVSQLDYHEQHNPHSLFFTINTIYNAHRPDIEVRTLLPELLARYFDHVYADDIWDQRVPNAKAAAHAKMGLSEDEGGVVIVRPDGYVGCAVKLVEGSGTVDALNDYFASFCTKSLGGGERAQL</sequence>